<gene>
    <name evidence="2" type="ORF">FOA43_001936</name>
</gene>
<dbReference type="GO" id="GO:0006364">
    <property type="term" value="P:rRNA processing"/>
    <property type="evidence" value="ECO:0007669"/>
    <property type="project" value="InterPro"/>
</dbReference>
<name>A0A875S5Y7_EENNA</name>
<dbReference type="OrthoDB" id="3995826at2759"/>
<organism evidence="2 3">
    <name type="scientific">Eeniella nana</name>
    <name type="common">Yeast</name>
    <name type="synonym">Brettanomyces nanus</name>
    <dbReference type="NCBI Taxonomy" id="13502"/>
    <lineage>
        <taxon>Eukaryota</taxon>
        <taxon>Fungi</taxon>
        <taxon>Dikarya</taxon>
        <taxon>Ascomycota</taxon>
        <taxon>Saccharomycotina</taxon>
        <taxon>Pichiomycetes</taxon>
        <taxon>Pichiales</taxon>
        <taxon>Pichiaceae</taxon>
        <taxon>Brettanomyces</taxon>
    </lineage>
</organism>
<dbReference type="GO" id="GO:0030515">
    <property type="term" value="F:snoRNA binding"/>
    <property type="evidence" value="ECO:0007669"/>
    <property type="project" value="InterPro"/>
</dbReference>
<evidence type="ECO:0000313" key="2">
    <source>
        <dbReference type="EMBL" id="QPG74604.1"/>
    </source>
</evidence>
<reference evidence="2" key="1">
    <citation type="submission" date="2020-10" db="EMBL/GenBank/DDBJ databases">
        <authorList>
            <person name="Roach M.J.R."/>
        </authorList>
    </citation>
    <scope>NUCLEOTIDE SEQUENCE</scope>
    <source>
        <strain evidence="2">CBS 1945</strain>
    </source>
</reference>
<feature type="compositionally biased region" description="Basic and acidic residues" evidence="1">
    <location>
        <begin position="120"/>
        <end position="134"/>
    </location>
</feature>
<dbReference type="Proteomes" id="UP000662931">
    <property type="component" value="Chromosome 1"/>
</dbReference>
<protein>
    <submittedName>
        <fullName evidence="2">Uncharacterized protein</fullName>
    </submittedName>
</protein>
<feature type="region of interest" description="Disordered" evidence="1">
    <location>
        <begin position="68"/>
        <end position="145"/>
    </location>
</feature>
<dbReference type="AlphaFoldDB" id="A0A875S5Y7"/>
<keyword evidence="3" id="KW-1185">Reference proteome</keyword>
<dbReference type="RefSeq" id="XP_038778169.1">
    <property type="nucleotide sequence ID" value="XM_038922241.1"/>
</dbReference>
<dbReference type="KEGG" id="bnn:FOA43_001936"/>
<evidence type="ECO:0000313" key="3">
    <source>
        <dbReference type="Proteomes" id="UP000662931"/>
    </source>
</evidence>
<evidence type="ECO:0000256" key="1">
    <source>
        <dbReference type="SAM" id="MobiDB-lite"/>
    </source>
</evidence>
<feature type="compositionally biased region" description="Basic residues" evidence="1">
    <location>
        <begin position="110"/>
        <end position="119"/>
    </location>
</feature>
<dbReference type="InterPro" id="IPR013268">
    <property type="entry name" value="UTP16"/>
</dbReference>
<dbReference type="EMBL" id="CP064812">
    <property type="protein sequence ID" value="QPG74604.1"/>
    <property type="molecule type" value="Genomic_DNA"/>
</dbReference>
<dbReference type="Pfam" id="PF08297">
    <property type="entry name" value="U3_snoRNA_assoc"/>
    <property type="match status" value="1"/>
</dbReference>
<accession>A0A875S5Y7</accession>
<sequence length="234" mass="27980">MEIFFSFVYLFFPFTSLDFSNHLVGPKIDMRLRDREIIQHKNFDDASDSDDIMEVEGPTEELKKLQELVDMEGSSGDEAPQEESTSSAKEVEKLKVQREEKALEVEHKKEKERRRKTERKFKEQKRAKQLRQEEQEQEQQIPNELPVELLEDYKPKEKKATSKGRKIKFEEVSTEDAKIIRMEKLKEVRNMNKEMEEKGPVMVKIIRERKYSVPVSEISSKRDKWLQRRSIMRR</sequence>
<feature type="compositionally biased region" description="Basic and acidic residues" evidence="1">
    <location>
        <begin position="89"/>
        <end position="109"/>
    </location>
</feature>
<proteinExistence type="predicted"/>
<dbReference type="GeneID" id="62195337"/>